<dbReference type="InterPro" id="IPR041602">
    <property type="entry name" value="Quercetinase_C"/>
</dbReference>
<evidence type="ECO:0000259" key="4">
    <source>
        <dbReference type="Pfam" id="PF02678"/>
    </source>
</evidence>
<evidence type="ECO:0000313" key="6">
    <source>
        <dbReference type="EMBL" id="MBP0727141.1"/>
    </source>
</evidence>
<protein>
    <submittedName>
        <fullName evidence="6">Pirin family protein</fullName>
    </submittedName>
</protein>
<comment type="similarity">
    <text evidence="1 3">Belongs to the pirin family.</text>
</comment>
<keyword evidence="2" id="KW-0408">Iron</keyword>
<sequence>MILIRKNNDRYNANHGWLNARHSFSFAEYYDPNNMMFGPLRVLNDDIVAPGKGFGMHPHKEMEIVTIILDGQLEHQDNAGHSEIIEFGQVQRMSAGTGIYHSEINPSLERSVNLLQLWFLPEVNGLKPSYESISFNKDQLINQLLPVVQKNSNKQDVATIHQDLSIYLSDLEEGQNLEFSQSVNRRTYLFVIEGEVSVNDVLLERRDDARITEEEKLVIKANQTSRFMLIDLP</sequence>
<dbReference type="Proteomes" id="UP000682134">
    <property type="component" value="Unassembled WGS sequence"/>
</dbReference>
<feature type="binding site" evidence="2">
    <location>
        <position position="59"/>
    </location>
    <ligand>
        <name>Fe cation</name>
        <dbReference type="ChEBI" id="CHEBI:24875"/>
    </ligand>
</feature>
<dbReference type="AlphaFoldDB" id="A0A940SL61"/>
<evidence type="ECO:0000256" key="2">
    <source>
        <dbReference type="PIRSR" id="PIRSR006232-1"/>
    </source>
</evidence>
<dbReference type="InterPro" id="IPR003829">
    <property type="entry name" value="Pirin_N_dom"/>
</dbReference>
<dbReference type="InterPro" id="IPR012093">
    <property type="entry name" value="Pirin"/>
</dbReference>
<feature type="binding site" evidence="2">
    <location>
        <position position="57"/>
    </location>
    <ligand>
        <name>Fe cation</name>
        <dbReference type="ChEBI" id="CHEBI:24875"/>
    </ligand>
</feature>
<evidence type="ECO:0000256" key="1">
    <source>
        <dbReference type="ARBA" id="ARBA00008416"/>
    </source>
</evidence>
<evidence type="ECO:0000259" key="5">
    <source>
        <dbReference type="Pfam" id="PF17954"/>
    </source>
</evidence>
<dbReference type="CDD" id="cd02910">
    <property type="entry name" value="cupin_Yhhw_N"/>
    <property type="match status" value="1"/>
</dbReference>
<keyword evidence="7" id="KW-1185">Reference proteome</keyword>
<dbReference type="PANTHER" id="PTHR43212:SF3">
    <property type="entry name" value="QUERCETIN 2,3-DIOXYGENASE"/>
    <property type="match status" value="1"/>
</dbReference>
<dbReference type="GO" id="GO:0046872">
    <property type="term" value="F:metal ion binding"/>
    <property type="evidence" value="ECO:0007669"/>
    <property type="project" value="UniProtKB-KW"/>
</dbReference>
<gene>
    <name evidence="6" type="ORF">J5Y03_18490</name>
</gene>
<organism evidence="6 7">
    <name type="scientific">Gottfriedia endophytica</name>
    <dbReference type="NCBI Taxonomy" id="2820819"/>
    <lineage>
        <taxon>Bacteria</taxon>
        <taxon>Bacillati</taxon>
        <taxon>Bacillota</taxon>
        <taxon>Bacilli</taxon>
        <taxon>Bacillales</taxon>
        <taxon>Bacillaceae</taxon>
        <taxon>Gottfriedia</taxon>
    </lineage>
</organism>
<proteinExistence type="inferred from homology"/>
<dbReference type="Gene3D" id="2.60.120.10">
    <property type="entry name" value="Jelly Rolls"/>
    <property type="match status" value="2"/>
</dbReference>
<keyword evidence="2" id="KW-0479">Metal-binding</keyword>
<feature type="domain" description="Pirin N-terminal" evidence="4">
    <location>
        <begin position="12"/>
        <end position="118"/>
    </location>
</feature>
<evidence type="ECO:0000256" key="3">
    <source>
        <dbReference type="RuleBase" id="RU003457"/>
    </source>
</evidence>
<dbReference type="PANTHER" id="PTHR43212">
    <property type="entry name" value="QUERCETIN 2,3-DIOXYGENASE"/>
    <property type="match status" value="1"/>
</dbReference>
<accession>A0A940SL61</accession>
<name>A0A940SL61_9BACI</name>
<dbReference type="InterPro" id="IPR011051">
    <property type="entry name" value="RmlC_Cupin_sf"/>
</dbReference>
<dbReference type="SUPFAM" id="SSF51182">
    <property type="entry name" value="RmlC-like cupins"/>
    <property type="match status" value="1"/>
</dbReference>
<comment type="cofactor">
    <cofactor evidence="2">
        <name>Fe cation</name>
        <dbReference type="ChEBI" id="CHEBI:24875"/>
    </cofactor>
    <text evidence="2">Binds 1 Fe cation per subunit.</text>
</comment>
<comment type="caution">
    <text evidence="6">The sequence shown here is derived from an EMBL/GenBank/DDBJ whole genome shotgun (WGS) entry which is preliminary data.</text>
</comment>
<dbReference type="Pfam" id="PF02678">
    <property type="entry name" value="Pirin"/>
    <property type="match status" value="1"/>
</dbReference>
<feature type="binding site" evidence="2">
    <location>
        <position position="101"/>
    </location>
    <ligand>
        <name>Fe cation</name>
        <dbReference type="ChEBI" id="CHEBI:24875"/>
    </ligand>
</feature>
<dbReference type="RefSeq" id="WP_209407473.1">
    <property type="nucleotide sequence ID" value="NZ_JAGIYQ010000019.1"/>
</dbReference>
<dbReference type="PIRSF" id="PIRSF006232">
    <property type="entry name" value="Pirin"/>
    <property type="match status" value="1"/>
</dbReference>
<dbReference type="Pfam" id="PF17954">
    <property type="entry name" value="Pirin_C_2"/>
    <property type="match status" value="1"/>
</dbReference>
<feature type="domain" description="Quercetin 2,3-dioxygenase C-terminal cupin" evidence="5">
    <location>
        <begin position="153"/>
        <end position="232"/>
    </location>
</feature>
<reference evidence="6" key="1">
    <citation type="submission" date="2021-04" db="EMBL/GenBank/DDBJ databases">
        <title>Genome seq and assembly of Bacillus sp.</title>
        <authorList>
            <person name="Chhetri G."/>
        </authorList>
    </citation>
    <scope>NUCLEOTIDE SEQUENCE</scope>
    <source>
        <strain evidence="6">RG28</strain>
    </source>
</reference>
<dbReference type="EMBL" id="JAGIYQ010000019">
    <property type="protein sequence ID" value="MBP0727141.1"/>
    <property type="molecule type" value="Genomic_DNA"/>
</dbReference>
<evidence type="ECO:0000313" key="7">
    <source>
        <dbReference type="Proteomes" id="UP000682134"/>
    </source>
</evidence>
<feature type="binding site" evidence="2">
    <location>
        <position position="103"/>
    </location>
    <ligand>
        <name>Fe cation</name>
        <dbReference type="ChEBI" id="CHEBI:24875"/>
    </ligand>
</feature>
<dbReference type="InterPro" id="IPR014710">
    <property type="entry name" value="RmlC-like_jellyroll"/>
</dbReference>